<gene>
    <name evidence="4" type="ORF">CPZ25_006010</name>
</gene>
<dbReference type="GO" id="GO:0005506">
    <property type="term" value="F:iron ion binding"/>
    <property type="evidence" value="ECO:0007669"/>
    <property type="project" value="InterPro"/>
</dbReference>
<dbReference type="Proteomes" id="UP000218387">
    <property type="component" value="Chromosome"/>
</dbReference>
<feature type="domain" description="Rubredoxin-like" evidence="3">
    <location>
        <begin position="5"/>
        <end position="39"/>
    </location>
</feature>
<comment type="cofactor">
    <cofactor evidence="1">
        <name>Fe(3+)</name>
        <dbReference type="ChEBI" id="CHEBI:29034"/>
    </cofactor>
</comment>
<dbReference type="PANTHER" id="PTHR30466:SF1">
    <property type="entry name" value="FMN REDUCTASE (NADH) RUTF"/>
    <property type="match status" value="1"/>
</dbReference>
<evidence type="ECO:0000313" key="4">
    <source>
        <dbReference type="EMBL" id="QCT70900.1"/>
    </source>
</evidence>
<name>A0A4P9C682_EUBML</name>
<dbReference type="Pfam" id="PF01613">
    <property type="entry name" value="Flavin_Reduct"/>
    <property type="match status" value="1"/>
</dbReference>
<dbReference type="SMART" id="SM00903">
    <property type="entry name" value="Flavin_Reduct"/>
    <property type="match status" value="1"/>
</dbReference>
<dbReference type="SUPFAM" id="SSF50475">
    <property type="entry name" value="FMN-binding split barrel"/>
    <property type="match status" value="1"/>
</dbReference>
<sequence>MVNILKKWRCTVCGYIHEGDVPPTECPICGVGPDKFELIEEEKPKRWRCTVCNYIHEGDTPPEKCPICGVGPDKFVLVEDEPEDGLSKEEKDNLQSLLFNVSYGLYIISSKDGDKINGMTSNSFIQITDTPLRGSVCINKGTRTAEMIEKSGVFGVSVLGQNNHDLVTHFGFQSGHTVDKFKDVSYITGEKTGCPGLPNTLCFIELEVEKTVDLGTHNMFIGKVVGGEAFHKAEPMTYAYYRATR</sequence>
<dbReference type="Pfam" id="PF21349">
    <property type="entry name" value="RUBY_RBDX"/>
    <property type="match status" value="2"/>
</dbReference>
<evidence type="ECO:0000259" key="3">
    <source>
        <dbReference type="PROSITE" id="PS50903"/>
    </source>
</evidence>
<keyword evidence="5" id="KW-1185">Reference proteome</keyword>
<dbReference type="Gene3D" id="2.30.110.10">
    <property type="entry name" value="Electron Transport, Fmn-binding Protein, Chain A"/>
    <property type="match status" value="1"/>
</dbReference>
<dbReference type="KEGG" id="emt:CPZ25_006010"/>
<evidence type="ECO:0000256" key="1">
    <source>
        <dbReference type="ARBA" id="ARBA00001965"/>
    </source>
</evidence>
<dbReference type="InterPro" id="IPR024934">
    <property type="entry name" value="Rubredoxin-like_dom"/>
</dbReference>
<evidence type="ECO:0000256" key="2">
    <source>
        <dbReference type="ARBA" id="ARBA00023002"/>
    </source>
</evidence>
<dbReference type="PROSITE" id="PS50903">
    <property type="entry name" value="RUBREDOXIN_LIKE"/>
    <property type="match status" value="2"/>
</dbReference>
<keyword evidence="2" id="KW-0560">Oxidoreductase</keyword>
<dbReference type="InterPro" id="IPR012349">
    <property type="entry name" value="Split_barrel_FMN-bd"/>
</dbReference>
<organism evidence="4 5">
    <name type="scientific">Eubacterium maltosivorans</name>
    <dbReference type="NCBI Taxonomy" id="2041044"/>
    <lineage>
        <taxon>Bacteria</taxon>
        <taxon>Bacillati</taxon>
        <taxon>Bacillota</taxon>
        <taxon>Clostridia</taxon>
        <taxon>Eubacteriales</taxon>
        <taxon>Eubacteriaceae</taxon>
        <taxon>Eubacterium</taxon>
    </lineage>
</organism>
<feature type="domain" description="Rubredoxin-like" evidence="3">
    <location>
        <begin position="44"/>
        <end position="78"/>
    </location>
</feature>
<dbReference type="EMBL" id="CP029487">
    <property type="protein sequence ID" value="QCT70900.1"/>
    <property type="molecule type" value="Genomic_DNA"/>
</dbReference>
<accession>A0A4P9C682</accession>
<dbReference type="InterPro" id="IPR050268">
    <property type="entry name" value="NADH-dep_flavin_reductase"/>
</dbReference>
<dbReference type="SUPFAM" id="SSF57802">
    <property type="entry name" value="Rubredoxin-like"/>
    <property type="match status" value="2"/>
</dbReference>
<dbReference type="AlphaFoldDB" id="A0A4P9C682"/>
<dbReference type="GO" id="GO:0010181">
    <property type="term" value="F:FMN binding"/>
    <property type="evidence" value="ECO:0007669"/>
    <property type="project" value="InterPro"/>
</dbReference>
<proteinExistence type="predicted"/>
<evidence type="ECO:0000313" key="5">
    <source>
        <dbReference type="Proteomes" id="UP000218387"/>
    </source>
</evidence>
<dbReference type="GO" id="GO:0042602">
    <property type="term" value="F:riboflavin reductase (NADPH) activity"/>
    <property type="evidence" value="ECO:0007669"/>
    <property type="project" value="TreeGrafter"/>
</dbReference>
<dbReference type="InterPro" id="IPR048574">
    <property type="entry name" value="RUBY_RBDX"/>
</dbReference>
<dbReference type="CDD" id="cd00729">
    <property type="entry name" value="rubredoxin_SM"/>
    <property type="match status" value="2"/>
</dbReference>
<dbReference type="InterPro" id="IPR002563">
    <property type="entry name" value="Flavin_Rdtase-like_dom"/>
</dbReference>
<dbReference type="Gene3D" id="2.20.28.10">
    <property type="match status" value="2"/>
</dbReference>
<dbReference type="PANTHER" id="PTHR30466">
    <property type="entry name" value="FLAVIN REDUCTASE"/>
    <property type="match status" value="1"/>
</dbReference>
<reference evidence="4 5" key="1">
    <citation type="submission" date="2018-05" db="EMBL/GenBank/DDBJ databases">
        <title>Genome comparison of Eubacterium sp.</title>
        <authorList>
            <person name="Feng Y."/>
            <person name="Sanchez-Andrea I."/>
            <person name="Stams A.J.M."/>
            <person name="De Vos W.M."/>
        </authorList>
    </citation>
    <scope>NUCLEOTIDE SEQUENCE [LARGE SCALE GENOMIC DNA]</scope>
    <source>
        <strain evidence="4 5">YI</strain>
    </source>
</reference>
<protein>
    <submittedName>
        <fullName evidence="4">Flavin reductase</fullName>
    </submittedName>
</protein>